<evidence type="ECO:0000256" key="1">
    <source>
        <dbReference type="SAM" id="Phobius"/>
    </source>
</evidence>
<sequence>MTKTGKAIALSLGAGVVVLLLFKAVGQLFYALGRMLQSLSYWGEEAAIAATVILFIYLVFFDKD</sequence>
<feature type="transmembrane region" description="Helical" evidence="1">
    <location>
        <begin position="42"/>
        <end position="61"/>
    </location>
</feature>
<keyword evidence="1" id="KW-0472">Membrane</keyword>
<keyword evidence="1" id="KW-1133">Transmembrane helix</keyword>
<reference evidence="2" key="1">
    <citation type="submission" date="2012-04" db="EMBL/GenBank/DDBJ databases">
        <authorList>
            <person name="Borisov I.G."/>
            <person name="Ivanikova N.V."/>
            <person name="Pinevich A.V."/>
        </authorList>
    </citation>
    <scope>NUCLEOTIDE SEQUENCE</scope>
    <source>
        <strain evidence="2">CALU 1027</strain>
    </source>
</reference>
<accession>A0A0M2PUL6</accession>
<dbReference type="RefSeq" id="WP_017713204.1">
    <property type="nucleotide sequence ID" value="NZ_KB235939.1"/>
</dbReference>
<comment type="caution">
    <text evidence="2">The sequence shown here is derived from an EMBL/GenBank/DDBJ whole genome shotgun (WGS) entry which is preliminary data.</text>
</comment>
<dbReference type="Proteomes" id="UP000034681">
    <property type="component" value="Unassembled WGS sequence"/>
</dbReference>
<keyword evidence="3" id="KW-1185">Reference proteome</keyword>
<dbReference type="EMBL" id="AJTX02000010">
    <property type="protein sequence ID" value="KKI98066.1"/>
    <property type="molecule type" value="Genomic_DNA"/>
</dbReference>
<dbReference type="AlphaFoldDB" id="A0A0M2PUL6"/>
<evidence type="ECO:0000313" key="2">
    <source>
        <dbReference type="EMBL" id="KKI98066.1"/>
    </source>
</evidence>
<dbReference type="STRING" id="317619.GCA_000332315_02930"/>
<evidence type="ECO:0000313" key="3">
    <source>
        <dbReference type="Proteomes" id="UP000034681"/>
    </source>
</evidence>
<keyword evidence="1" id="KW-0812">Transmembrane</keyword>
<organism evidence="2 3">
    <name type="scientific">Prochlorothrix hollandica PCC 9006 = CALU 1027</name>
    <dbReference type="NCBI Taxonomy" id="317619"/>
    <lineage>
        <taxon>Bacteria</taxon>
        <taxon>Bacillati</taxon>
        <taxon>Cyanobacteriota</taxon>
        <taxon>Cyanophyceae</taxon>
        <taxon>Prochlorotrichales</taxon>
        <taxon>Prochlorotrichaceae</taxon>
        <taxon>Prochlorothrix</taxon>
    </lineage>
</organism>
<gene>
    <name evidence="2" type="ORF">PROH_20235</name>
</gene>
<protein>
    <submittedName>
        <fullName evidence="2">Uncharacterized protein</fullName>
    </submittedName>
</protein>
<proteinExistence type="predicted"/>
<name>A0A0M2PUL6_PROHO</name>